<organism evidence="4">
    <name type="scientific">Strongyloides stercoralis</name>
    <name type="common">Threadworm</name>
    <dbReference type="NCBI Taxonomy" id="6248"/>
    <lineage>
        <taxon>Eukaryota</taxon>
        <taxon>Metazoa</taxon>
        <taxon>Ecdysozoa</taxon>
        <taxon>Nematoda</taxon>
        <taxon>Chromadorea</taxon>
        <taxon>Rhabditida</taxon>
        <taxon>Tylenchina</taxon>
        <taxon>Panagrolaimomorpha</taxon>
        <taxon>Strongyloidoidea</taxon>
        <taxon>Strongyloididae</taxon>
        <taxon>Strongyloides</taxon>
    </lineage>
</organism>
<evidence type="ECO:0000313" key="4">
    <source>
        <dbReference type="WBParaSite" id="SSTP_0000381800.1"/>
    </source>
</evidence>
<keyword evidence="3" id="KW-1185">Reference proteome</keyword>
<dbReference type="WBParaSite" id="TCONS_00005606.p1">
    <property type="protein sequence ID" value="TCONS_00005606.p1"/>
    <property type="gene ID" value="XLOC_003873"/>
</dbReference>
<dbReference type="InterPro" id="IPR051746">
    <property type="entry name" value="Kelch_domain_containing_8"/>
</dbReference>
<dbReference type="AlphaFoldDB" id="A0A913HKV4"/>
<keyword evidence="1" id="KW-0880">Kelch repeat</keyword>
<dbReference type="InterPro" id="IPR015915">
    <property type="entry name" value="Kelch-typ_b-propeller"/>
</dbReference>
<sequence>MINEYQERIHSETIGVEKFSLSYMVQRFNYIYKPYLFTDEYSRWYKEFTETSYDYITNEVLEYEEIHKLRNSMQSYVIKYALYPNEFFKLSLEMIKIIFPSKFYENISEKQFIMFLFEWLNYQVKVLEKPLEENIIEVVNTINLSRFDGLFIKNYIFKNNYINQCECAIVKLFFKLSEKVDLININEDIDIDNMFLASEIFPIIELLKLCSIDDDYNYFEPDDDSAECLFFKKPLKPGDRLYIFGGLDNNDKCFNYGIRWNIPNNIITLSKEISLNLYGGSCFVENKKGRSVFLLGGYENKETNTNELSNKIIRYDLVDETLEYINTELMYSRVNVGICQENDDCFVYGGYNENENVCCGIEQISFFNDPSKIELKEIGRISFRNFDKVGNGVRCEEFIYTIGMRFNENYLVQINFKIDEGQWKTFKLSNLFFDSKLISYNNYIICTGGTNKNGIVQKTAFMVNIENGNVLTLPEMNFGRKEHGIFIFNDYLYVFGGSTEENMSWERIFIKAPDQWKICYFEGIKNIRNFYFTTLIKS</sequence>
<dbReference type="PANTHER" id="PTHR46260:SF3">
    <property type="entry name" value="RING-TYPE DOMAIN-CONTAINING PROTEIN"/>
    <property type="match status" value="1"/>
</dbReference>
<accession>A0A913HKV4</accession>
<evidence type="ECO:0000256" key="1">
    <source>
        <dbReference type="ARBA" id="ARBA00022441"/>
    </source>
</evidence>
<dbReference type="WBParaSite" id="SSTP_0000381800.1">
    <property type="protein sequence ID" value="SSTP_0000381800.1"/>
    <property type="gene ID" value="SSTP_0000381800"/>
</dbReference>
<evidence type="ECO:0000313" key="5">
    <source>
        <dbReference type="WBParaSite" id="TCONS_00005606.p1"/>
    </source>
</evidence>
<proteinExistence type="predicted"/>
<dbReference type="SUPFAM" id="SSF117281">
    <property type="entry name" value="Kelch motif"/>
    <property type="match status" value="2"/>
</dbReference>
<dbReference type="Proteomes" id="UP000035681">
    <property type="component" value="Unplaced"/>
</dbReference>
<dbReference type="Gene3D" id="2.120.10.80">
    <property type="entry name" value="Kelch-type beta propeller"/>
    <property type="match status" value="2"/>
</dbReference>
<evidence type="ECO:0000313" key="3">
    <source>
        <dbReference type="Proteomes" id="UP000035681"/>
    </source>
</evidence>
<protein>
    <submittedName>
        <fullName evidence="4 5">BACK domain-containing protein</fullName>
    </submittedName>
</protein>
<evidence type="ECO:0000256" key="2">
    <source>
        <dbReference type="ARBA" id="ARBA00022737"/>
    </source>
</evidence>
<keyword evidence="2" id="KW-0677">Repeat</keyword>
<dbReference type="PANTHER" id="PTHR46260">
    <property type="entry name" value="RING-TYPE DOMAIN-CONTAINING PROTEIN"/>
    <property type="match status" value="1"/>
</dbReference>
<name>A0A913HKV4_STRER</name>
<reference evidence="4" key="1">
    <citation type="submission" date="2022-10" db="UniProtKB">
        <authorList>
            <consortium name="WormBaseParasite"/>
        </authorList>
    </citation>
    <scope>IDENTIFICATION</scope>
</reference>